<proteinExistence type="predicted"/>
<evidence type="ECO:0000256" key="1">
    <source>
        <dbReference type="SAM" id="Phobius"/>
    </source>
</evidence>
<keyword evidence="3" id="KW-1185">Reference proteome</keyword>
<dbReference type="EMBL" id="BOPB01000001">
    <property type="protein sequence ID" value="GIJ19516.1"/>
    <property type="molecule type" value="Genomic_DNA"/>
</dbReference>
<feature type="transmembrane region" description="Helical" evidence="1">
    <location>
        <begin position="103"/>
        <end position="122"/>
    </location>
</feature>
<feature type="transmembrane region" description="Helical" evidence="1">
    <location>
        <begin position="129"/>
        <end position="148"/>
    </location>
</feature>
<keyword evidence="1" id="KW-0472">Membrane</keyword>
<name>A0ABQ4INN5_9ACTN</name>
<evidence type="ECO:0000313" key="2">
    <source>
        <dbReference type="EMBL" id="GIJ19516.1"/>
    </source>
</evidence>
<accession>A0ABQ4INN5</accession>
<feature type="transmembrane region" description="Helical" evidence="1">
    <location>
        <begin position="46"/>
        <end position="66"/>
    </location>
</feature>
<keyword evidence="1" id="KW-1133">Transmembrane helix</keyword>
<keyword evidence="1" id="KW-0812">Transmembrane</keyword>
<dbReference type="Proteomes" id="UP000643165">
    <property type="component" value="Unassembled WGS sequence"/>
</dbReference>
<gene>
    <name evidence="2" type="ORF">Vlu01_01400</name>
</gene>
<feature type="transmembrane region" description="Helical" evidence="1">
    <location>
        <begin position="73"/>
        <end position="91"/>
    </location>
</feature>
<reference evidence="2 3" key="1">
    <citation type="submission" date="2021-01" db="EMBL/GenBank/DDBJ databases">
        <title>Whole genome shotgun sequence of Verrucosispora lutea NBRC 106530.</title>
        <authorList>
            <person name="Komaki H."/>
            <person name="Tamura T."/>
        </authorList>
    </citation>
    <scope>NUCLEOTIDE SEQUENCE [LARGE SCALE GENOMIC DNA]</scope>
    <source>
        <strain evidence="2 3">NBRC 106530</strain>
    </source>
</reference>
<dbReference type="RefSeq" id="WP_203990905.1">
    <property type="nucleotide sequence ID" value="NZ_BOPB01000001.1"/>
</dbReference>
<evidence type="ECO:0000313" key="3">
    <source>
        <dbReference type="Proteomes" id="UP000643165"/>
    </source>
</evidence>
<comment type="caution">
    <text evidence="2">The sequence shown here is derived from an EMBL/GenBank/DDBJ whole genome shotgun (WGS) entry which is preliminary data.</text>
</comment>
<protein>
    <submittedName>
        <fullName evidence="2">Uncharacterized protein</fullName>
    </submittedName>
</protein>
<sequence>MNVLARMTAAAVPGAVGSGALAALWQQQARSVADCESDTIGGCLDLGFPTLLVGPLVVMVAVWLTLRTFGVEPARWATLVGALASGGLILLEQARHPRWTLPPVWLVVVLAMIGFAVGVFVVTATLPPVVRVALVLVLLAPLAAFPTLRQQARRVDDREAFAGLGLPLLVPRVPGYELGPALAYPADRVLLMTLVRERGWISVYVTDVPDDFAPPRQCGPVVSDILPSGPGGPASTASGCRRVDGDHWIRTESGREVHVVRRDGALVTISPGPDVRSGELATAATTLTAVTPRRLAELSNP</sequence>
<organism evidence="2 3">
    <name type="scientific">Micromonospora lutea</name>
    <dbReference type="NCBI Taxonomy" id="419825"/>
    <lineage>
        <taxon>Bacteria</taxon>
        <taxon>Bacillati</taxon>
        <taxon>Actinomycetota</taxon>
        <taxon>Actinomycetes</taxon>
        <taxon>Micromonosporales</taxon>
        <taxon>Micromonosporaceae</taxon>
        <taxon>Micromonospora</taxon>
    </lineage>
</organism>